<organism evidence="12 13">
    <name type="scientific">Hominibacterium faecale</name>
    <dbReference type="NCBI Taxonomy" id="2839743"/>
    <lineage>
        <taxon>Bacteria</taxon>
        <taxon>Bacillati</taxon>
        <taxon>Bacillota</taxon>
        <taxon>Clostridia</taxon>
        <taxon>Peptostreptococcales</taxon>
        <taxon>Anaerovoracaceae</taxon>
        <taxon>Hominibacterium</taxon>
    </lineage>
</organism>
<dbReference type="Gene3D" id="2.20.28.10">
    <property type="match status" value="1"/>
</dbReference>
<dbReference type="Pfam" id="PF18267">
    <property type="entry name" value="Rubredoxin_C"/>
    <property type="match status" value="1"/>
</dbReference>
<name>A0A9J6QUI2_9FIRM</name>
<dbReference type="SUPFAM" id="SSF57802">
    <property type="entry name" value="Rubredoxin-like"/>
    <property type="match status" value="1"/>
</dbReference>
<keyword evidence="8" id="KW-0249">Electron transport</keyword>
<dbReference type="GO" id="GO:0016651">
    <property type="term" value="F:oxidoreductase activity, acting on NAD(P)H"/>
    <property type="evidence" value="ECO:0007669"/>
    <property type="project" value="UniProtKB-ARBA"/>
</dbReference>
<dbReference type="SUPFAM" id="SSF51905">
    <property type="entry name" value="FAD/NAD(P)-binding domain"/>
    <property type="match status" value="2"/>
</dbReference>
<keyword evidence="5" id="KW-0813">Transport</keyword>
<keyword evidence="6" id="KW-0285">Flavoprotein</keyword>
<feature type="domain" description="Rubredoxin-like" evidence="11">
    <location>
        <begin position="412"/>
        <end position="446"/>
    </location>
</feature>
<dbReference type="SUPFAM" id="SSF56281">
    <property type="entry name" value="Metallo-hydrolase/oxidoreductase"/>
    <property type="match status" value="1"/>
</dbReference>
<dbReference type="InterPro" id="IPR045761">
    <property type="entry name" value="ODP_dom"/>
</dbReference>
<dbReference type="PROSITE" id="PS50903">
    <property type="entry name" value="RUBREDOXIN_LIKE"/>
    <property type="match status" value="1"/>
</dbReference>
<dbReference type="Pfam" id="PF19583">
    <property type="entry name" value="ODP"/>
    <property type="match status" value="1"/>
</dbReference>
<keyword evidence="13" id="KW-1185">Reference proteome</keyword>
<evidence type="ECO:0000256" key="9">
    <source>
        <dbReference type="ARBA" id="ARBA00023004"/>
    </source>
</evidence>
<dbReference type="PRINTS" id="PR00411">
    <property type="entry name" value="PNDRDTASEI"/>
</dbReference>
<evidence type="ECO:0000256" key="4">
    <source>
        <dbReference type="ARBA" id="ARBA00007121"/>
    </source>
</evidence>
<gene>
    <name evidence="12" type="ORF">OBO34_03200</name>
</gene>
<dbReference type="Gene3D" id="3.30.390.30">
    <property type="match status" value="1"/>
</dbReference>
<dbReference type="PRINTS" id="PR00368">
    <property type="entry name" value="FADPNR"/>
</dbReference>
<evidence type="ECO:0000256" key="5">
    <source>
        <dbReference type="ARBA" id="ARBA00022448"/>
    </source>
</evidence>
<dbReference type="Pfam" id="PF07992">
    <property type="entry name" value="Pyr_redox_2"/>
    <property type="match status" value="1"/>
</dbReference>
<evidence type="ECO:0000259" key="10">
    <source>
        <dbReference type="PROSITE" id="PS50902"/>
    </source>
</evidence>
<dbReference type="InterPro" id="IPR048574">
    <property type="entry name" value="RUBY_RBDX"/>
</dbReference>
<proteinExistence type="inferred from homology"/>
<dbReference type="InterPro" id="IPR008254">
    <property type="entry name" value="Flavodoxin/NO_synth"/>
</dbReference>
<dbReference type="Gene3D" id="3.50.50.60">
    <property type="entry name" value="FAD/NAD(P)-binding domain"/>
    <property type="match status" value="2"/>
</dbReference>
<comment type="caution">
    <text evidence="12">The sequence shown here is derived from an EMBL/GenBank/DDBJ whole genome shotgun (WGS) entry which is preliminary data.</text>
</comment>
<accession>A0A9J6QUI2</accession>
<evidence type="ECO:0000256" key="2">
    <source>
        <dbReference type="ARBA" id="ARBA00001965"/>
    </source>
</evidence>
<dbReference type="InterPro" id="IPR036866">
    <property type="entry name" value="RibonucZ/Hydroxyglut_hydro"/>
</dbReference>
<evidence type="ECO:0000259" key="11">
    <source>
        <dbReference type="PROSITE" id="PS50903"/>
    </source>
</evidence>
<dbReference type="EMBL" id="JAOSHN010000001">
    <property type="protein sequence ID" value="MCU7377358.1"/>
    <property type="molecule type" value="Genomic_DNA"/>
</dbReference>
<dbReference type="AlphaFoldDB" id="A0A9J6QUI2"/>
<dbReference type="InterPro" id="IPR051285">
    <property type="entry name" value="NADH_oxidoreductase_modular"/>
</dbReference>
<keyword evidence="9" id="KW-0408">Iron</keyword>
<dbReference type="PANTHER" id="PTHR32145">
    <property type="entry name" value="DIFLAVIN FLAVOPROTEIN A 2-RELATED"/>
    <property type="match status" value="1"/>
</dbReference>
<dbReference type="InterPro" id="IPR024934">
    <property type="entry name" value="Rubredoxin-like_dom"/>
</dbReference>
<dbReference type="GO" id="GO:0005506">
    <property type="term" value="F:iron ion binding"/>
    <property type="evidence" value="ECO:0007669"/>
    <property type="project" value="InterPro"/>
</dbReference>
<dbReference type="InterPro" id="IPR041575">
    <property type="entry name" value="Rubredoxin_C"/>
</dbReference>
<dbReference type="InterPro" id="IPR023753">
    <property type="entry name" value="FAD/NAD-binding_dom"/>
</dbReference>
<dbReference type="InterPro" id="IPR036188">
    <property type="entry name" value="FAD/NAD-bd_sf"/>
</dbReference>
<evidence type="ECO:0000256" key="3">
    <source>
        <dbReference type="ARBA" id="ARBA00001974"/>
    </source>
</evidence>
<dbReference type="CDD" id="cd07709">
    <property type="entry name" value="flavodiiron_proteins_MBL-fold"/>
    <property type="match status" value="1"/>
</dbReference>
<dbReference type="SMART" id="SM00849">
    <property type="entry name" value="Lactamase_B"/>
    <property type="match status" value="1"/>
</dbReference>
<dbReference type="Pfam" id="PF21349">
    <property type="entry name" value="RUBY_RBDX"/>
    <property type="match status" value="1"/>
</dbReference>
<dbReference type="Gene3D" id="3.60.15.10">
    <property type="entry name" value="Ribonuclease Z/Hydroxyacylglutathione hydrolase-like"/>
    <property type="match status" value="1"/>
</dbReference>
<dbReference type="RefSeq" id="WP_253020743.1">
    <property type="nucleotide sequence ID" value="NZ_JAOSHN010000001.1"/>
</dbReference>
<dbReference type="InterPro" id="IPR016156">
    <property type="entry name" value="FAD/NAD-linked_Rdtase_dimer_sf"/>
</dbReference>
<reference evidence="12" key="1">
    <citation type="submission" date="2022-09" db="EMBL/GenBank/DDBJ databases">
        <title>Culturomic study of gut microbiota in children with autism spectrum disorder.</title>
        <authorList>
            <person name="Efimov B.A."/>
            <person name="Chaplin A.V."/>
            <person name="Sokolova S.R."/>
            <person name="Pikina A.P."/>
            <person name="Korzhanova M."/>
            <person name="Belova V."/>
            <person name="Korostin D."/>
        </authorList>
    </citation>
    <scope>NUCLEOTIDE SEQUENCE</scope>
    <source>
        <strain evidence="12">ASD5510</strain>
    </source>
</reference>
<keyword evidence="7" id="KW-0274">FAD</keyword>
<dbReference type="InterPro" id="IPR001279">
    <property type="entry name" value="Metallo-B-lactamas"/>
</dbReference>
<dbReference type="PANTHER" id="PTHR32145:SF11">
    <property type="entry name" value="DIFLAVIN FLAVOPROTEIN A 2-RELATED"/>
    <property type="match status" value="1"/>
</dbReference>
<dbReference type="CDD" id="cd00729">
    <property type="entry name" value="rubredoxin_SM"/>
    <property type="match status" value="1"/>
</dbReference>
<comment type="cofactor">
    <cofactor evidence="1">
        <name>Fe cation</name>
        <dbReference type="ChEBI" id="CHEBI:24875"/>
    </cofactor>
</comment>
<dbReference type="InterPro" id="IPR029039">
    <property type="entry name" value="Flavoprotein-like_sf"/>
</dbReference>
<comment type="similarity">
    <text evidence="4">In the N-terminal section; belongs to the zinc metallo-hydrolase group 3 family.</text>
</comment>
<evidence type="ECO:0000256" key="1">
    <source>
        <dbReference type="ARBA" id="ARBA00001962"/>
    </source>
</evidence>
<evidence type="ECO:0000313" key="12">
    <source>
        <dbReference type="EMBL" id="MCU7377358.1"/>
    </source>
</evidence>
<feature type="domain" description="Flavodoxin-like" evidence="10">
    <location>
        <begin position="255"/>
        <end position="394"/>
    </location>
</feature>
<dbReference type="GO" id="GO:0010181">
    <property type="term" value="F:FMN binding"/>
    <property type="evidence" value="ECO:0007669"/>
    <property type="project" value="InterPro"/>
</dbReference>
<evidence type="ECO:0000256" key="7">
    <source>
        <dbReference type="ARBA" id="ARBA00022827"/>
    </source>
</evidence>
<evidence type="ECO:0000256" key="8">
    <source>
        <dbReference type="ARBA" id="ARBA00022982"/>
    </source>
</evidence>
<evidence type="ECO:0000256" key="6">
    <source>
        <dbReference type="ARBA" id="ARBA00022630"/>
    </source>
</evidence>
<comment type="cofactor">
    <cofactor evidence="2">
        <name>Fe(3+)</name>
        <dbReference type="ChEBI" id="CHEBI:29034"/>
    </cofactor>
</comment>
<protein>
    <submittedName>
        <fullName evidence="12">FAD-dependent oxidoreductase</fullName>
    </submittedName>
</protein>
<dbReference type="Proteomes" id="UP001065549">
    <property type="component" value="Unassembled WGS sequence"/>
</dbReference>
<evidence type="ECO:0000313" key="13">
    <source>
        <dbReference type="Proteomes" id="UP001065549"/>
    </source>
</evidence>
<dbReference type="PROSITE" id="PS50902">
    <property type="entry name" value="FLAVODOXIN_LIKE"/>
    <property type="match status" value="1"/>
</dbReference>
<sequence length="845" mass="92236">MKTLKLKEGLYWTGILDPQLRVFDIIMNTEYGTTYNSYLLQGSEKTALFETAKAKCMDEYLDKLTSLIDIKDIDYIIVDHTEPDHAGSAEKLIEINPAIKLVGTATAISFMKEICNTEFASVIVKEGDTLSLGDKTLKFIAAPNLHWPDAMYTYVEEDKVLLTCDSFGAHYSFDQILSSKITDQDGYMSALRYYFDNIMGPFKPYVLKAIDKIRDLEIDMVCPGHGPVLDEDPWKIINIYKGWSTEVNPNTKKTVVIPYVAAYGYTQVLAAKITEGIKASGDVEVKLYDMVTSDQAQVLGELYWADGILFGTPTILGEALKPIWDLTTSIFPVTHGGKIASAFGSYGWSGEAVPHMIERLKQLRMKVYGKGLRVRFKPSDAQLAEAYEFGYNFGRSVIEGAIVEPEPAPAGNRRWKCLVCGEIIEGPKPPESCPICGVGPEQFVEVPSEEVSFSSTEQAKIVVVGSGVAALSACEEIRKRNQVCDLEIISNESVFCYNRPMLTKGILSEFDALNFFTKQLDWYEENKIKLTLDTTVEAIDTTAKKLQLSGGEQRQYDKLILATGAECNIPPIKGSECSNVYSIRKLADANAIRERIDQVTDIAVIGGGVLGLEAAWEFGRAGKNVTILEVSDGLMKNQLDEQASLLLKEAAEKSGLTVITGAKIDQITESGVDLADGSEISGQLVIISAGIKPNAAVATSAGIEGDRWIKVNEKMETSAKDVYACGDVAAMNGVSVGIWSQGLEMGKVAGANAAGDSLSYKPVTPSNSYSGMGINLFAIGDNGKKEGLNYKAIQLADPAKGIYKKLYFVNNRFTGGILIGDVSQSAKLLTGYEKKQTLEDMMGIL</sequence>
<dbReference type="Gene3D" id="3.40.50.360">
    <property type="match status" value="1"/>
</dbReference>
<comment type="cofactor">
    <cofactor evidence="3">
        <name>FAD</name>
        <dbReference type="ChEBI" id="CHEBI:57692"/>
    </cofactor>
</comment>
<dbReference type="Pfam" id="PF00258">
    <property type="entry name" value="Flavodoxin_1"/>
    <property type="match status" value="1"/>
</dbReference>
<dbReference type="SUPFAM" id="SSF52218">
    <property type="entry name" value="Flavoproteins"/>
    <property type="match status" value="1"/>
</dbReference>